<comment type="caution">
    <text evidence="3">The sequence shown here is derived from an EMBL/GenBank/DDBJ whole genome shotgun (WGS) entry which is preliminary data.</text>
</comment>
<evidence type="ECO:0000313" key="3">
    <source>
        <dbReference type="EMBL" id="KAF8441791.1"/>
    </source>
</evidence>
<feature type="compositionally biased region" description="Basic residues" evidence="1">
    <location>
        <begin position="511"/>
        <end position="522"/>
    </location>
</feature>
<feature type="region of interest" description="Disordered" evidence="1">
    <location>
        <begin position="1325"/>
        <end position="1348"/>
    </location>
</feature>
<feature type="compositionally biased region" description="Basic and acidic residues" evidence="1">
    <location>
        <begin position="501"/>
        <end position="510"/>
    </location>
</feature>
<dbReference type="Pfam" id="PF26608">
    <property type="entry name" value="DUF8190"/>
    <property type="match status" value="1"/>
</dbReference>
<reference evidence="3" key="2">
    <citation type="journal article" date="2020" name="Nat. Commun.">
        <title>Large-scale genome sequencing of mycorrhizal fungi provides insights into the early evolution of symbiotic traits.</title>
        <authorList>
            <person name="Miyauchi S."/>
            <person name="Kiss E."/>
            <person name="Kuo A."/>
            <person name="Drula E."/>
            <person name="Kohler A."/>
            <person name="Sanchez-Garcia M."/>
            <person name="Morin E."/>
            <person name="Andreopoulos B."/>
            <person name="Barry K.W."/>
            <person name="Bonito G."/>
            <person name="Buee M."/>
            <person name="Carver A."/>
            <person name="Chen C."/>
            <person name="Cichocki N."/>
            <person name="Clum A."/>
            <person name="Culley D."/>
            <person name="Crous P.W."/>
            <person name="Fauchery L."/>
            <person name="Girlanda M."/>
            <person name="Hayes R.D."/>
            <person name="Keri Z."/>
            <person name="LaButti K."/>
            <person name="Lipzen A."/>
            <person name="Lombard V."/>
            <person name="Magnuson J."/>
            <person name="Maillard F."/>
            <person name="Murat C."/>
            <person name="Nolan M."/>
            <person name="Ohm R.A."/>
            <person name="Pangilinan J."/>
            <person name="Pereira M.F."/>
            <person name="Perotto S."/>
            <person name="Peter M."/>
            <person name="Pfister S."/>
            <person name="Riley R."/>
            <person name="Sitrit Y."/>
            <person name="Stielow J.B."/>
            <person name="Szollosi G."/>
            <person name="Zifcakova L."/>
            <person name="Stursova M."/>
            <person name="Spatafora J.W."/>
            <person name="Tedersoo L."/>
            <person name="Vaario L.M."/>
            <person name="Yamada A."/>
            <person name="Yan M."/>
            <person name="Wang P."/>
            <person name="Xu J."/>
            <person name="Bruns T."/>
            <person name="Baldrian P."/>
            <person name="Vilgalys R."/>
            <person name="Dunand C."/>
            <person name="Henrissat B."/>
            <person name="Grigoriev I.V."/>
            <person name="Hibbett D."/>
            <person name="Nagy L.G."/>
            <person name="Martin F.M."/>
        </authorList>
    </citation>
    <scope>NUCLEOTIDE SEQUENCE</scope>
    <source>
        <strain evidence="3">BED1</strain>
    </source>
</reference>
<organism evidence="3 4">
    <name type="scientific">Boletus edulis BED1</name>
    <dbReference type="NCBI Taxonomy" id="1328754"/>
    <lineage>
        <taxon>Eukaryota</taxon>
        <taxon>Fungi</taxon>
        <taxon>Dikarya</taxon>
        <taxon>Basidiomycota</taxon>
        <taxon>Agaricomycotina</taxon>
        <taxon>Agaricomycetes</taxon>
        <taxon>Agaricomycetidae</taxon>
        <taxon>Boletales</taxon>
        <taxon>Boletineae</taxon>
        <taxon>Boletaceae</taxon>
        <taxon>Boletoideae</taxon>
        <taxon>Boletus</taxon>
    </lineage>
</organism>
<evidence type="ECO:0000256" key="1">
    <source>
        <dbReference type="SAM" id="MobiDB-lite"/>
    </source>
</evidence>
<feature type="compositionally biased region" description="Acidic residues" evidence="1">
    <location>
        <begin position="538"/>
        <end position="551"/>
    </location>
</feature>
<name>A0AAD4BWX1_BOLED</name>
<reference evidence="3" key="1">
    <citation type="submission" date="2019-10" db="EMBL/GenBank/DDBJ databases">
        <authorList>
            <consortium name="DOE Joint Genome Institute"/>
            <person name="Kuo A."/>
            <person name="Miyauchi S."/>
            <person name="Kiss E."/>
            <person name="Drula E."/>
            <person name="Kohler A."/>
            <person name="Sanchez-Garcia M."/>
            <person name="Andreopoulos B."/>
            <person name="Barry K.W."/>
            <person name="Bonito G."/>
            <person name="Buee M."/>
            <person name="Carver A."/>
            <person name="Chen C."/>
            <person name="Cichocki N."/>
            <person name="Clum A."/>
            <person name="Culley D."/>
            <person name="Crous P.W."/>
            <person name="Fauchery L."/>
            <person name="Girlanda M."/>
            <person name="Hayes R."/>
            <person name="Keri Z."/>
            <person name="LaButti K."/>
            <person name="Lipzen A."/>
            <person name="Lombard V."/>
            <person name="Magnuson J."/>
            <person name="Maillard F."/>
            <person name="Morin E."/>
            <person name="Murat C."/>
            <person name="Nolan M."/>
            <person name="Ohm R."/>
            <person name="Pangilinan J."/>
            <person name="Pereira M."/>
            <person name="Perotto S."/>
            <person name="Peter M."/>
            <person name="Riley R."/>
            <person name="Sitrit Y."/>
            <person name="Stielow B."/>
            <person name="Szollosi G."/>
            <person name="Zifcakova L."/>
            <person name="Stursova M."/>
            <person name="Spatafora J.W."/>
            <person name="Tedersoo L."/>
            <person name="Vaario L.-M."/>
            <person name="Yamada A."/>
            <person name="Yan M."/>
            <person name="Wang P."/>
            <person name="Xu J."/>
            <person name="Bruns T."/>
            <person name="Baldrian P."/>
            <person name="Vilgalys R."/>
            <person name="Henrissat B."/>
            <person name="Grigoriev I.V."/>
            <person name="Hibbett D."/>
            <person name="Nagy L.G."/>
            <person name="Martin F.M."/>
        </authorList>
    </citation>
    <scope>NUCLEOTIDE SEQUENCE</scope>
    <source>
        <strain evidence="3">BED1</strain>
    </source>
</reference>
<proteinExistence type="predicted"/>
<feature type="compositionally biased region" description="Polar residues" evidence="1">
    <location>
        <begin position="1325"/>
        <end position="1339"/>
    </location>
</feature>
<dbReference type="EMBL" id="WHUW01000010">
    <property type="protein sequence ID" value="KAF8441791.1"/>
    <property type="molecule type" value="Genomic_DNA"/>
</dbReference>
<feature type="region of interest" description="Disordered" evidence="1">
    <location>
        <begin position="499"/>
        <end position="556"/>
    </location>
</feature>
<feature type="domain" description="DUF8190" evidence="2">
    <location>
        <begin position="154"/>
        <end position="269"/>
    </location>
</feature>
<dbReference type="Proteomes" id="UP001194468">
    <property type="component" value="Unassembled WGS sequence"/>
</dbReference>
<protein>
    <recommendedName>
        <fullName evidence="2">DUF8190 domain-containing protein</fullName>
    </recommendedName>
</protein>
<evidence type="ECO:0000313" key="4">
    <source>
        <dbReference type="Proteomes" id="UP001194468"/>
    </source>
</evidence>
<keyword evidence="4" id="KW-1185">Reference proteome</keyword>
<gene>
    <name evidence="3" type="ORF">L210DRAFT_3645009</name>
</gene>
<sequence>MSDSDNDVNIIADLEEDADLVDDGHHDVPYDATDVPIRLSANDAPRQQEIEAAVYAHGIDGNRDDHIALFHSAPIATTSFSSLRRIWERNDVKSALRLLSGRHRLEIDPHLTINTVDSNILPTVGPHFLDLVMYVGDRRGLDAVRPNDYVDHTWRCHLHFNGIQRLWSDSKPTRLPFDTHGRMMSIGTRKEEQIWIAMVPNEWLVPDHPFNATGIWPRLPDPTSAMSSKHALMLVMFFAHIFHAMRLNDFTCREQYPELLTRRTVNDATDIFYRHGEATRDINLRIVDLEAVHQRFIDDWEAWVNHAPPAWKADRFLLDNTPVAVTMRYGQNQPILVPNFVAPERQSWKRDHKYDHIKHFTFSIASHISFIDVLDYEELPREEVAAKHPIAYDCYDPTTRAPVNLHTFPMENEFGDIHHVYDEHGFRIMRQKILAHQSTGALMDLSQIHTLFQTDEDDFGHVRNDVQYTVYPLAFTKNLGNVQADGVITPFARRINIIDSKLQEPQEPRVRQPRRHRRRGPRRRDPREDEPGLYSDGENSEEDDMDIDEEEPQRPPLLPLLHVNCSQIYNAISHRLRDAAKFHEVQLGLVTSSLAGCVATTLPSKNRWRRILERCQGDLPHVRCSQKIAGPGQPQCMRFENTYRLDVQRLPQRKRSGDVIYSEVITPLTKSWSHPTVIGHIKGACMVLTKDVVPELFQCTTYPLTCLIENIWKRHEPHLKEGYVVDPFELETISMLERSLNYAHTGSGRVLTKTLMDRAWLSLSVVNDGLPCLANSFIQAVSLTTGIVTIRREKWPVHPVTQIPLTASQRSQEITYGKPHFSSYLAAFTIKLAMKFMPGLDNIDINSDPLRHIATYAAEVALKSLINDVRNLVKNAVLPELAPIIDEGGIEAATAIARKKALIRWFKSSYPLSLDQDSHPALIEAVIIPVNGVMALKETRPASISVTKFVEDVLSHCNAQNPRRKPPFISDGQFLHVSRAVVREVTNFATRQGSCIGKDLERIICDGFVAACYTLKINQVPWSAPLPPGRRGAPSTRVAHDVWMGLGAKSQSIAPTSAAIRAHNNTPTAIARRTSEIIVANDNRGDWSAIKVTLKSFHSVLHKTVLPCEILQASPETSSTEDYIVQGYNFAIAAYDASKPLHHLALIAAIACSGLLPKVFGDTDVLKTPPNNSSEYTSFMRNLDWISRETRSRGVREAHIFVRMVTLYIICMYENDSPIVLRQNSKEKNTSNRKWVTKNSAKGITSFLLCRLGMAKIRTQRAFNSAQWNIDIGPLSNEDITILYRNVISRIKRDHKYGGYDAVEYMMGKKTADVLTETSFVTRRPTAETSNIASTSSGNDLKRGEREWDEEETYVTADVAGLQGQKRKVSRSY</sequence>
<dbReference type="InterPro" id="IPR058503">
    <property type="entry name" value="DUF8190"/>
</dbReference>
<evidence type="ECO:0000259" key="2">
    <source>
        <dbReference type="Pfam" id="PF26608"/>
    </source>
</evidence>
<accession>A0AAD4BWX1</accession>